<dbReference type="SUPFAM" id="SSF140931">
    <property type="entry name" value="Fic-like"/>
    <property type="match status" value="1"/>
</dbReference>
<reference evidence="4 5" key="1">
    <citation type="submission" date="2024-10" db="EMBL/GenBank/DDBJ databases">
        <authorList>
            <person name="Kim D."/>
        </authorList>
    </citation>
    <scope>NUCLEOTIDE SEQUENCE [LARGE SCALE GENOMIC DNA]</scope>
    <source>
        <strain evidence="4">BH-2024</strain>
    </source>
</reference>
<evidence type="ECO:0000313" key="5">
    <source>
        <dbReference type="Proteomes" id="UP001620626"/>
    </source>
</evidence>
<evidence type="ECO:0000256" key="2">
    <source>
        <dbReference type="PIRSR" id="PIRSR640198-2"/>
    </source>
</evidence>
<dbReference type="EMBL" id="JBICBT010001399">
    <property type="protein sequence ID" value="KAL3068925.1"/>
    <property type="molecule type" value="Genomic_DNA"/>
</dbReference>
<dbReference type="InterPro" id="IPR003812">
    <property type="entry name" value="Fido"/>
</dbReference>
<comment type="caution">
    <text evidence="4">The sequence shown here is derived from an EMBL/GenBank/DDBJ whole genome shotgun (WGS) entry which is preliminary data.</text>
</comment>
<evidence type="ECO:0000256" key="1">
    <source>
        <dbReference type="PIRSR" id="PIRSR640198-1"/>
    </source>
</evidence>
<keyword evidence="5" id="KW-1185">Reference proteome</keyword>
<dbReference type="InterPro" id="IPR036597">
    <property type="entry name" value="Fido-like_dom_sf"/>
</dbReference>
<name>A0ABD2HVX2_9BILA</name>
<dbReference type="Pfam" id="PF02661">
    <property type="entry name" value="Fic"/>
    <property type="match status" value="1"/>
</dbReference>
<dbReference type="InterPro" id="IPR040198">
    <property type="entry name" value="Fido_containing"/>
</dbReference>
<dbReference type="Proteomes" id="UP001620626">
    <property type="component" value="Unassembled WGS sequence"/>
</dbReference>
<protein>
    <recommendedName>
        <fullName evidence="3">Fido domain-containing protein</fullName>
    </recommendedName>
</protein>
<gene>
    <name evidence="4" type="ORF">niasHT_039064</name>
</gene>
<evidence type="ECO:0000259" key="3">
    <source>
        <dbReference type="PROSITE" id="PS51459"/>
    </source>
</evidence>
<dbReference type="Gene3D" id="1.10.3290.10">
    <property type="entry name" value="Fido-like domain"/>
    <property type="match status" value="1"/>
</dbReference>
<keyword evidence="2" id="KW-0067">ATP-binding</keyword>
<dbReference type="AlphaFoldDB" id="A0ABD2HVX2"/>
<accession>A0ABD2HVX2</accession>
<sequence>MESSGSAGGGQEDPGSILAKIRDIEPYVRENSPFQYDELLLRTLKKRDDLIQNPITIEVLHDLHKIAFQSQERSDFRKHNVQVGDNPCMGHELVPGAINALVKKIGEALEKAETKESFTKKAIIFYLDFLNVHPYSDVNGRSSRLLLNLLFFKSLPTIVIHDSYWLHLLAIYSRLFLDVYKSAFN</sequence>
<keyword evidence="2" id="KW-0547">Nucleotide-binding</keyword>
<dbReference type="PROSITE" id="PS51459">
    <property type="entry name" value="FIDO"/>
    <property type="match status" value="1"/>
</dbReference>
<evidence type="ECO:0000313" key="4">
    <source>
        <dbReference type="EMBL" id="KAL3068925.1"/>
    </source>
</evidence>
<feature type="active site" evidence="1">
    <location>
        <position position="133"/>
    </location>
</feature>
<feature type="domain" description="Fido" evidence="3">
    <location>
        <begin position="55"/>
        <end position="185"/>
    </location>
</feature>
<organism evidence="4 5">
    <name type="scientific">Heterodera trifolii</name>
    <dbReference type="NCBI Taxonomy" id="157864"/>
    <lineage>
        <taxon>Eukaryota</taxon>
        <taxon>Metazoa</taxon>
        <taxon>Ecdysozoa</taxon>
        <taxon>Nematoda</taxon>
        <taxon>Chromadorea</taxon>
        <taxon>Rhabditida</taxon>
        <taxon>Tylenchina</taxon>
        <taxon>Tylenchomorpha</taxon>
        <taxon>Tylenchoidea</taxon>
        <taxon>Heteroderidae</taxon>
        <taxon>Heteroderinae</taxon>
        <taxon>Heterodera</taxon>
    </lineage>
</organism>
<proteinExistence type="predicted"/>
<dbReference type="PANTHER" id="PTHR13504:SF38">
    <property type="entry name" value="FIDO DOMAIN-CONTAINING PROTEIN"/>
    <property type="match status" value="1"/>
</dbReference>
<dbReference type="PANTHER" id="PTHR13504">
    <property type="entry name" value="FIDO DOMAIN-CONTAINING PROTEIN DDB_G0283145"/>
    <property type="match status" value="1"/>
</dbReference>
<feature type="binding site" evidence="2">
    <location>
        <begin position="137"/>
        <end position="144"/>
    </location>
    <ligand>
        <name>ATP</name>
        <dbReference type="ChEBI" id="CHEBI:30616"/>
    </ligand>
</feature>